<comment type="cofactor">
    <cofactor evidence="5">
        <name>Fe(2+)</name>
        <dbReference type="ChEBI" id="CHEBI:29033"/>
    </cofactor>
    <text evidence="5">Binds 1 Fe(2+) ion per subunit.</text>
</comment>
<feature type="region of interest" description="Disordered" evidence="6">
    <location>
        <begin position="196"/>
        <end position="224"/>
    </location>
</feature>
<proteinExistence type="inferred from homology"/>
<dbReference type="Proteomes" id="UP001060733">
    <property type="component" value="Chromosome"/>
</dbReference>
<comment type="similarity">
    <text evidence="1 5">Belongs to the carotenoid oxygenase family.</text>
</comment>
<protein>
    <recommendedName>
        <fullName evidence="5">Dioxygenase</fullName>
        <ecNumber evidence="5">1.13.11.-</ecNumber>
    </recommendedName>
</protein>
<dbReference type="EMBL" id="CP106795">
    <property type="protein sequence ID" value="UXY39311.1"/>
    <property type="molecule type" value="Genomic_DNA"/>
</dbReference>
<feature type="region of interest" description="Disordered" evidence="6">
    <location>
        <begin position="1"/>
        <end position="27"/>
    </location>
</feature>
<evidence type="ECO:0000313" key="7">
    <source>
        <dbReference type="EMBL" id="UXY39311.1"/>
    </source>
</evidence>
<feature type="compositionally biased region" description="Basic and acidic residues" evidence="6">
    <location>
        <begin position="201"/>
        <end position="212"/>
    </location>
</feature>
<evidence type="ECO:0000256" key="6">
    <source>
        <dbReference type="SAM" id="MobiDB-lite"/>
    </source>
</evidence>
<sequence length="224" mass="24291">MRSSRLPALPTARTHRRGRRREPPPGDVLTLAADGILVPALGSWHGRVAAAPLRALRLTGPSGGSSPPCRAAEPGRRPPSLDDLPVEFPTLDERYLRAEIRYPYAVSFPDEQGYGGYGVVRYDRTTGARRIHRAGDARLPSEAVFVPAEGVTREDDGYLLTMVCDLKQDASQLLVLDASGLDLIATVHLPHRVTAGVHGSRVPDDAGKDSEIRAGASRRRRRPA</sequence>
<accession>A0ABY6EYN3</accession>
<dbReference type="PANTHER" id="PTHR10543">
    <property type="entry name" value="BETA-CAROTENE DIOXYGENASE"/>
    <property type="match status" value="1"/>
</dbReference>
<dbReference type="InterPro" id="IPR004294">
    <property type="entry name" value="Carotenoid_Oase"/>
</dbReference>
<keyword evidence="8" id="KW-1185">Reference proteome</keyword>
<dbReference type="EC" id="1.13.11.-" evidence="5"/>
<keyword evidence="2 5" id="KW-0479">Metal-binding</keyword>
<dbReference type="Pfam" id="PF03055">
    <property type="entry name" value="RPE65"/>
    <property type="match status" value="1"/>
</dbReference>
<evidence type="ECO:0000256" key="2">
    <source>
        <dbReference type="ARBA" id="ARBA00022723"/>
    </source>
</evidence>
<dbReference type="RefSeq" id="WP_263279551.1">
    <property type="nucleotide sequence ID" value="NZ_CP106795.1"/>
</dbReference>
<name>A0ABY6EYN3_9ACTN</name>
<dbReference type="PANTHER" id="PTHR10543:SF89">
    <property type="entry name" value="CAROTENOID 9,10(9',10')-CLEAVAGE DIOXYGENASE 1"/>
    <property type="match status" value="1"/>
</dbReference>
<evidence type="ECO:0000256" key="3">
    <source>
        <dbReference type="ARBA" id="ARBA00023002"/>
    </source>
</evidence>
<evidence type="ECO:0000256" key="4">
    <source>
        <dbReference type="ARBA" id="ARBA00023004"/>
    </source>
</evidence>
<organism evidence="7 8">
    <name type="scientific">Streptomyces albidocamelliae</name>
    <dbReference type="NCBI Taxonomy" id="2981135"/>
    <lineage>
        <taxon>Bacteria</taxon>
        <taxon>Bacillati</taxon>
        <taxon>Actinomycetota</taxon>
        <taxon>Actinomycetes</taxon>
        <taxon>Kitasatosporales</taxon>
        <taxon>Streptomycetaceae</taxon>
        <taxon>Streptomyces</taxon>
    </lineage>
</organism>
<feature type="region of interest" description="Disordered" evidence="6">
    <location>
        <begin position="59"/>
        <end position="84"/>
    </location>
</feature>
<keyword evidence="4 5" id="KW-0408">Iron</keyword>
<gene>
    <name evidence="7" type="ORF">N8I86_34155</name>
</gene>
<evidence type="ECO:0000256" key="5">
    <source>
        <dbReference type="RuleBase" id="RU364048"/>
    </source>
</evidence>
<keyword evidence="5" id="KW-0223">Dioxygenase</keyword>
<keyword evidence="3 5" id="KW-0560">Oxidoreductase</keyword>
<evidence type="ECO:0000256" key="1">
    <source>
        <dbReference type="ARBA" id="ARBA00006787"/>
    </source>
</evidence>
<reference evidence="7" key="1">
    <citation type="submission" date="2022-10" db="EMBL/GenBank/DDBJ databases">
        <authorList>
            <person name="Mo P."/>
        </authorList>
    </citation>
    <scope>NUCLEOTIDE SEQUENCE</scope>
    <source>
        <strain evidence="7">HUAS 14-6</strain>
    </source>
</reference>
<evidence type="ECO:0000313" key="8">
    <source>
        <dbReference type="Proteomes" id="UP001060733"/>
    </source>
</evidence>